<dbReference type="SUPFAM" id="SSF81383">
    <property type="entry name" value="F-box domain"/>
    <property type="match status" value="1"/>
</dbReference>
<dbReference type="InterPro" id="IPR017451">
    <property type="entry name" value="F-box-assoc_interact_dom"/>
</dbReference>
<name>A0AA87ZWU5_FICCA</name>
<dbReference type="Proteomes" id="UP001187192">
    <property type="component" value="Unassembled WGS sequence"/>
</dbReference>
<dbReference type="PANTHER" id="PTHR35546:SF115">
    <property type="entry name" value="F-BOX DOMAIN-CONTAINING PROTEIN"/>
    <property type="match status" value="1"/>
</dbReference>
<evidence type="ECO:0000259" key="2">
    <source>
        <dbReference type="Pfam" id="PF08268"/>
    </source>
</evidence>
<keyword evidence="4" id="KW-1185">Reference proteome</keyword>
<dbReference type="AlphaFoldDB" id="A0AA87ZWU5"/>
<dbReference type="NCBIfam" id="TIGR01640">
    <property type="entry name" value="F_box_assoc_1"/>
    <property type="match status" value="1"/>
</dbReference>
<reference evidence="3" key="1">
    <citation type="submission" date="2023-07" db="EMBL/GenBank/DDBJ databases">
        <title>draft genome sequence of fig (Ficus carica).</title>
        <authorList>
            <person name="Takahashi T."/>
            <person name="Nishimura K."/>
        </authorList>
    </citation>
    <scope>NUCLEOTIDE SEQUENCE</scope>
</reference>
<feature type="compositionally biased region" description="Low complexity" evidence="1">
    <location>
        <begin position="1"/>
        <end position="21"/>
    </location>
</feature>
<dbReference type="EMBL" id="BTGU01000012">
    <property type="protein sequence ID" value="GMN41047.1"/>
    <property type="molecule type" value="Genomic_DNA"/>
</dbReference>
<dbReference type="InterPro" id="IPR013187">
    <property type="entry name" value="F-box-assoc_dom_typ3"/>
</dbReference>
<gene>
    <name evidence="3" type="ORF">TIFTF001_010272</name>
</gene>
<dbReference type="InterPro" id="IPR055290">
    <property type="entry name" value="At3g26010-like"/>
</dbReference>
<evidence type="ECO:0000313" key="3">
    <source>
        <dbReference type="EMBL" id="GMN41047.1"/>
    </source>
</evidence>
<dbReference type="InterPro" id="IPR036047">
    <property type="entry name" value="F-box-like_dom_sf"/>
</dbReference>
<dbReference type="PANTHER" id="PTHR35546">
    <property type="entry name" value="F-BOX PROTEIN INTERACTION DOMAIN PROTEIN-RELATED"/>
    <property type="match status" value="1"/>
</dbReference>
<dbReference type="Pfam" id="PF08268">
    <property type="entry name" value="FBA_3"/>
    <property type="match status" value="1"/>
</dbReference>
<evidence type="ECO:0000256" key="1">
    <source>
        <dbReference type="SAM" id="MobiDB-lite"/>
    </source>
</evidence>
<feature type="region of interest" description="Disordered" evidence="1">
    <location>
        <begin position="1"/>
        <end position="26"/>
    </location>
</feature>
<proteinExistence type="predicted"/>
<sequence>MSSAKTAKTTQNAPANATATAPSPPSLSAEVIAQNEDLRNEILVRLPIESLMRFQSVSKPWLVHITSPNFSRSREAFYKGSISGLIMKRASPLASVRGAPEFDFFNLGGKRSAVSSRAPFNSPLTLTKTGDSAIGILQSTSGLLLCTRILNESYIHSPVVPREHYIYNPATKKYTELPPNISPYSTLMGFNLAFDPSQSPYYKVVCICNDKMRDPKKHWIEIYSSETRRWRPSTTGTFRTKRFTVQFDGGVYWNGAIHWFSTNGTLFYFKIDDERMRRRRMAPMTRKSRPYPSKRYRYFGESGGRMHLVDHIEDGDSPYFDVFEMAEDYSGWNPKFRVDLSVLRGRSGGEVPEEFVYFVVSVVRCEPEEESFIVLQLLDEAVRYNFKTKAIDKIYGAEERSLDLTWYLMLSCFAELVAWPDDIHQYVETLAAV</sequence>
<evidence type="ECO:0000313" key="4">
    <source>
        <dbReference type="Proteomes" id="UP001187192"/>
    </source>
</evidence>
<organism evidence="3 4">
    <name type="scientific">Ficus carica</name>
    <name type="common">Common fig</name>
    <dbReference type="NCBI Taxonomy" id="3494"/>
    <lineage>
        <taxon>Eukaryota</taxon>
        <taxon>Viridiplantae</taxon>
        <taxon>Streptophyta</taxon>
        <taxon>Embryophyta</taxon>
        <taxon>Tracheophyta</taxon>
        <taxon>Spermatophyta</taxon>
        <taxon>Magnoliopsida</taxon>
        <taxon>eudicotyledons</taxon>
        <taxon>Gunneridae</taxon>
        <taxon>Pentapetalae</taxon>
        <taxon>rosids</taxon>
        <taxon>fabids</taxon>
        <taxon>Rosales</taxon>
        <taxon>Moraceae</taxon>
        <taxon>Ficeae</taxon>
        <taxon>Ficus</taxon>
    </lineage>
</organism>
<feature type="domain" description="F-box associated beta-propeller type 3" evidence="2">
    <location>
        <begin position="129"/>
        <end position="276"/>
    </location>
</feature>
<accession>A0AA87ZWU5</accession>
<protein>
    <recommendedName>
        <fullName evidence="2">F-box associated beta-propeller type 3 domain-containing protein</fullName>
    </recommendedName>
</protein>
<comment type="caution">
    <text evidence="3">The sequence shown here is derived from an EMBL/GenBank/DDBJ whole genome shotgun (WGS) entry which is preliminary data.</text>
</comment>